<dbReference type="Pfam" id="PF00200">
    <property type="entry name" value="Disintegrin"/>
    <property type="match status" value="1"/>
</dbReference>
<evidence type="ECO:0000256" key="6">
    <source>
        <dbReference type="PROSITE-ProRule" id="PRU00068"/>
    </source>
</evidence>
<keyword evidence="9" id="KW-1185">Reference proteome</keyword>
<dbReference type="InterPro" id="IPR001762">
    <property type="entry name" value="Disintegrin_dom"/>
</dbReference>
<evidence type="ECO:0000256" key="1">
    <source>
        <dbReference type="ARBA" id="ARBA00004167"/>
    </source>
</evidence>
<keyword evidence="5 6" id="KW-1015">Disulfide bond</keyword>
<evidence type="ECO:0000313" key="8">
    <source>
        <dbReference type="EMBL" id="VTJ66618.1"/>
    </source>
</evidence>
<proteinExistence type="predicted"/>
<dbReference type="FunFam" id="4.10.70.10:FF:000001">
    <property type="entry name" value="Disintegrin and metalloproteinase domain-containing protein 22"/>
    <property type="match status" value="1"/>
</dbReference>
<evidence type="ECO:0000256" key="4">
    <source>
        <dbReference type="ARBA" id="ARBA00023136"/>
    </source>
</evidence>
<dbReference type="Proteomes" id="UP000335636">
    <property type="component" value="Unassembled WGS sequence"/>
</dbReference>
<dbReference type="SUPFAM" id="SSF57552">
    <property type="entry name" value="Blood coagulation inhibitor (disintegrin)"/>
    <property type="match status" value="1"/>
</dbReference>
<gene>
    <name evidence="8" type="ORF">MONAX_5E025956</name>
</gene>
<dbReference type="EMBL" id="CABDUW010000353">
    <property type="protein sequence ID" value="VTJ66618.1"/>
    <property type="molecule type" value="Genomic_DNA"/>
</dbReference>
<evidence type="ECO:0000313" key="9">
    <source>
        <dbReference type="Proteomes" id="UP000335636"/>
    </source>
</evidence>
<dbReference type="SMART" id="SM00608">
    <property type="entry name" value="ACR"/>
    <property type="match status" value="1"/>
</dbReference>
<evidence type="ECO:0000256" key="3">
    <source>
        <dbReference type="ARBA" id="ARBA00022989"/>
    </source>
</evidence>
<dbReference type="PANTHER" id="PTHR11905:SF232">
    <property type="entry name" value="DISINTEGRIN AND METALLOPROTEINASE DOMAIN-CONTAINING PROTEIN 20"/>
    <property type="match status" value="1"/>
</dbReference>
<dbReference type="InterPro" id="IPR006586">
    <property type="entry name" value="ADAM_Cys-rich"/>
</dbReference>
<dbReference type="InterPro" id="IPR036436">
    <property type="entry name" value="Disintegrin_dom_sf"/>
</dbReference>
<keyword evidence="4" id="KW-0472">Membrane</keyword>
<dbReference type="GO" id="GO:1990913">
    <property type="term" value="C:sperm head plasma membrane"/>
    <property type="evidence" value="ECO:0007669"/>
    <property type="project" value="TreeGrafter"/>
</dbReference>
<dbReference type="SMART" id="SM00050">
    <property type="entry name" value="DISIN"/>
    <property type="match status" value="1"/>
</dbReference>
<dbReference type="PROSITE" id="PS50214">
    <property type="entry name" value="DISINTEGRIN_2"/>
    <property type="match status" value="1"/>
</dbReference>
<comment type="subcellular location">
    <subcellularLocation>
        <location evidence="1">Membrane</location>
        <topology evidence="1">Single-pass membrane protein</topology>
    </subcellularLocation>
</comment>
<evidence type="ECO:0000256" key="2">
    <source>
        <dbReference type="ARBA" id="ARBA00022692"/>
    </source>
</evidence>
<organism evidence="8 9">
    <name type="scientific">Marmota monax</name>
    <name type="common">Woodchuck</name>
    <dbReference type="NCBI Taxonomy" id="9995"/>
    <lineage>
        <taxon>Eukaryota</taxon>
        <taxon>Metazoa</taxon>
        <taxon>Chordata</taxon>
        <taxon>Craniata</taxon>
        <taxon>Vertebrata</taxon>
        <taxon>Euteleostomi</taxon>
        <taxon>Mammalia</taxon>
        <taxon>Eutheria</taxon>
        <taxon>Euarchontoglires</taxon>
        <taxon>Glires</taxon>
        <taxon>Rodentia</taxon>
        <taxon>Sciuromorpha</taxon>
        <taxon>Sciuridae</taxon>
        <taxon>Xerinae</taxon>
        <taxon>Marmotini</taxon>
        <taxon>Marmota</taxon>
    </lineage>
</organism>
<dbReference type="GO" id="GO:0009897">
    <property type="term" value="C:external side of plasma membrane"/>
    <property type="evidence" value="ECO:0007669"/>
    <property type="project" value="TreeGrafter"/>
</dbReference>
<protein>
    <recommendedName>
        <fullName evidence="7">Disintegrin domain-containing protein</fullName>
    </recommendedName>
</protein>
<evidence type="ECO:0000256" key="5">
    <source>
        <dbReference type="ARBA" id="ARBA00023157"/>
    </source>
</evidence>
<feature type="domain" description="Disintegrin" evidence="7">
    <location>
        <begin position="1"/>
        <end position="87"/>
    </location>
</feature>
<comment type="caution">
    <text evidence="8">The sequence shown here is derived from an EMBL/GenBank/DDBJ whole genome shotgun (WGS) entry which is preliminary data.</text>
</comment>
<dbReference type="PANTHER" id="PTHR11905">
    <property type="entry name" value="ADAM A DISINTEGRIN AND METALLOPROTEASE DOMAIN"/>
    <property type="match status" value="1"/>
</dbReference>
<reference evidence="8" key="1">
    <citation type="submission" date="2019-04" db="EMBL/GenBank/DDBJ databases">
        <authorList>
            <person name="Alioto T."/>
            <person name="Alioto T."/>
        </authorList>
    </citation>
    <scope>NUCLEOTIDE SEQUENCE [LARGE SCALE GENOMIC DNA]</scope>
</reference>
<sequence>MKHCGNSVVEEEEQCDCGFTKSCTNDLCILQDFTLKPRADCALVLRCKDCKFRPSGTVCRAQENDCDLPEWCDGTLHKCPDDVYVEDGIPCWNDSFCYEKRCNSHDEQCMKIWGKEAKTANQICYKEINTEMTVLVNVVWKTQAIYQEVSQISCVDEFCVRT</sequence>
<dbReference type="Gene3D" id="4.10.70.10">
    <property type="entry name" value="Disintegrin domain"/>
    <property type="match status" value="1"/>
</dbReference>
<name>A0A5E4BAH2_MARMO</name>
<dbReference type="AlphaFoldDB" id="A0A5E4BAH2"/>
<keyword evidence="2" id="KW-0812">Transmembrane</keyword>
<keyword evidence="3" id="KW-1133">Transmembrane helix</keyword>
<evidence type="ECO:0000259" key="7">
    <source>
        <dbReference type="PROSITE" id="PS50214"/>
    </source>
</evidence>
<accession>A0A5E4BAH2</accession>
<dbReference type="Pfam" id="PF08516">
    <property type="entry name" value="ADAM_CR"/>
    <property type="match status" value="1"/>
</dbReference>
<dbReference type="GO" id="GO:0008584">
    <property type="term" value="P:male gonad development"/>
    <property type="evidence" value="ECO:0007669"/>
    <property type="project" value="TreeGrafter"/>
</dbReference>
<feature type="disulfide bond" evidence="6">
    <location>
        <begin position="59"/>
        <end position="79"/>
    </location>
</feature>